<accession>A0A256GPJ6</accession>
<name>A0A256GPJ6_9HYPH</name>
<keyword evidence="2" id="KW-1185">Reference proteome</keyword>
<organism evidence="1 2">
    <name type="scientific">Brucella pseudogrignonensis</name>
    <dbReference type="NCBI Taxonomy" id="419475"/>
    <lineage>
        <taxon>Bacteria</taxon>
        <taxon>Pseudomonadati</taxon>
        <taxon>Pseudomonadota</taxon>
        <taxon>Alphaproteobacteria</taxon>
        <taxon>Hyphomicrobiales</taxon>
        <taxon>Brucellaceae</taxon>
        <taxon>Brucella/Ochrobactrum group</taxon>
        <taxon>Brucella</taxon>
    </lineage>
</organism>
<gene>
    <name evidence="1" type="ORF">CEV34_1175</name>
</gene>
<dbReference type="AlphaFoldDB" id="A0A256GPJ6"/>
<sequence>MRNVIAMEKSLCWSRKAALGQIRDGPASLPGCERVVDCAR</sequence>
<dbReference type="Proteomes" id="UP000216188">
    <property type="component" value="Unassembled WGS sequence"/>
</dbReference>
<protein>
    <submittedName>
        <fullName evidence="1">Uncharacterized protein</fullName>
    </submittedName>
</protein>
<dbReference type="EMBL" id="NNRM01000015">
    <property type="protein sequence ID" value="OYR28511.1"/>
    <property type="molecule type" value="Genomic_DNA"/>
</dbReference>
<evidence type="ECO:0000313" key="2">
    <source>
        <dbReference type="Proteomes" id="UP000216188"/>
    </source>
</evidence>
<comment type="caution">
    <text evidence="1">The sequence shown here is derived from an EMBL/GenBank/DDBJ whole genome shotgun (WGS) entry which is preliminary data.</text>
</comment>
<proteinExistence type="predicted"/>
<evidence type="ECO:0000313" key="1">
    <source>
        <dbReference type="EMBL" id="OYR28511.1"/>
    </source>
</evidence>
<reference evidence="1 2" key="1">
    <citation type="submission" date="2017-07" db="EMBL/GenBank/DDBJ databases">
        <title>Phylogenetic study on the rhizospheric bacterium Ochrobactrum sp. A44.</title>
        <authorList>
            <person name="Krzyzanowska D.M."/>
            <person name="Ossowicki A."/>
            <person name="Rajewska M."/>
            <person name="Maciag T."/>
            <person name="Kaczynski Z."/>
            <person name="Czerwicka M."/>
            <person name="Jafra S."/>
        </authorList>
    </citation>
    <scope>NUCLEOTIDE SEQUENCE [LARGE SCALE GENOMIC DNA]</scope>
    <source>
        <strain evidence="1 2">CCUG 30717</strain>
    </source>
</reference>